<dbReference type="InterPro" id="IPR020672">
    <property type="entry name" value="Ribose5P_isomerase_typA_subgr"/>
</dbReference>
<dbReference type="AlphaFoldDB" id="A0A841YF36"/>
<dbReference type="FunFam" id="3.40.50.1360:FF:000001">
    <property type="entry name" value="Ribose-5-phosphate isomerase A"/>
    <property type="match status" value="1"/>
</dbReference>
<dbReference type="GO" id="GO:0006014">
    <property type="term" value="P:D-ribose metabolic process"/>
    <property type="evidence" value="ECO:0007669"/>
    <property type="project" value="TreeGrafter"/>
</dbReference>
<evidence type="ECO:0000313" key="4">
    <source>
        <dbReference type="EMBL" id="MBC1398843.1"/>
    </source>
</evidence>
<dbReference type="UniPathway" id="UPA00115">
    <property type="reaction ID" value="UER00412"/>
</dbReference>
<gene>
    <name evidence="3 4" type="primary">rpiA</name>
    <name evidence="4" type="ORF">HB844_08175</name>
</gene>
<dbReference type="Gene3D" id="3.30.70.260">
    <property type="match status" value="1"/>
</dbReference>
<comment type="caution">
    <text evidence="4">The sequence shown here is derived from an EMBL/GenBank/DDBJ whole genome shotgun (WGS) entry which is preliminary data.</text>
</comment>
<dbReference type="GO" id="GO:0009052">
    <property type="term" value="P:pentose-phosphate shunt, non-oxidative branch"/>
    <property type="evidence" value="ECO:0007669"/>
    <property type="project" value="UniProtKB-UniRule"/>
</dbReference>
<proteinExistence type="inferred from homology"/>
<accession>A0A841YF36</accession>
<comment type="subunit">
    <text evidence="3">Homodimer.</text>
</comment>
<dbReference type="Gene3D" id="3.40.50.1360">
    <property type="match status" value="1"/>
</dbReference>
<dbReference type="EC" id="5.3.1.6" evidence="3"/>
<dbReference type="PANTHER" id="PTHR11934:SF0">
    <property type="entry name" value="RIBOSE-5-PHOSPHATE ISOMERASE"/>
    <property type="match status" value="1"/>
</dbReference>
<name>A0A841YF36_9LIST</name>
<evidence type="ECO:0000256" key="3">
    <source>
        <dbReference type="HAMAP-Rule" id="MF_00170"/>
    </source>
</evidence>
<dbReference type="NCBIfam" id="TIGR00021">
    <property type="entry name" value="rpiA"/>
    <property type="match status" value="1"/>
</dbReference>
<reference evidence="4 5" key="1">
    <citation type="submission" date="2020-03" db="EMBL/GenBank/DDBJ databases">
        <title>Soil Listeria distribution.</title>
        <authorList>
            <person name="Liao J."/>
            <person name="Wiedmann M."/>
        </authorList>
    </citation>
    <scope>NUCLEOTIDE SEQUENCE [LARGE SCALE GENOMIC DNA]</scope>
    <source>
        <strain evidence="4 5">FSL L7-1645</strain>
    </source>
</reference>
<evidence type="ECO:0000256" key="1">
    <source>
        <dbReference type="ARBA" id="ARBA00001713"/>
    </source>
</evidence>
<dbReference type="GO" id="GO:0004751">
    <property type="term" value="F:ribose-5-phosphate isomerase activity"/>
    <property type="evidence" value="ECO:0007669"/>
    <property type="project" value="UniProtKB-UniRule"/>
</dbReference>
<dbReference type="SUPFAM" id="SSF100950">
    <property type="entry name" value="NagB/RpiA/CoA transferase-like"/>
    <property type="match status" value="1"/>
</dbReference>
<comment type="catalytic activity">
    <reaction evidence="1 3">
        <text>aldehydo-D-ribose 5-phosphate = D-ribulose 5-phosphate</text>
        <dbReference type="Rhea" id="RHEA:14657"/>
        <dbReference type="ChEBI" id="CHEBI:58121"/>
        <dbReference type="ChEBI" id="CHEBI:58273"/>
        <dbReference type="EC" id="5.3.1.6"/>
    </reaction>
</comment>
<dbReference type="Pfam" id="PF06026">
    <property type="entry name" value="Rib_5-P_isom_A"/>
    <property type="match status" value="1"/>
</dbReference>
<dbReference type="SUPFAM" id="SSF75445">
    <property type="entry name" value="D-ribose-5-phosphate isomerase (RpiA), lid domain"/>
    <property type="match status" value="1"/>
</dbReference>
<dbReference type="GO" id="GO:0005829">
    <property type="term" value="C:cytosol"/>
    <property type="evidence" value="ECO:0007669"/>
    <property type="project" value="TreeGrafter"/>
</dbReference>
<feature type="binding site" evidence="3">
    <location>
        <begin position="80"/>
        <end position="83"/>
    </location>
    <ligand>
        <name>substrate</name>
    </ligand>
</feature>
<keyword evidence="2 3" id="KW-0413">Isomerase</keyword>
<dbReference type="RefSeq" id="WP_036063131.1">
    <property type="nucleotide sequence ID" value="NZ_JAARPY010000007.1"/>
</dbReference>
<feature type="binding site" evidence="3">
    <location>
        <position position="120"/>
    </location>
    <ligand>
        <name>substrate</name>
    </ligand>
</feature>
<dbReference type="NCBIfam" id="NF001924">
    <property type="entry name" value="PRK00702.1"/>
    <property type="match status" value="1"/>
</dbReference>
<evidence type="ECO:0000256" key="2">
    <source>
        <dbReference type="ARBA" id="ARBA00023235"/>
    </source>
</evidence>
<dbReference type="InterPro" id="IPR037171">
    <property type="entry name" value="NagB/RpiA_transferase-like"/>
</dbReference>
<feature type="binding site" evidence="3">
    <location>
        <begin position="25"/>
        <end position="28"/>
    </location>
    <ligand>
        <name>substrate</name>
    </ligand>
</feature>
<comment type="function">
    <text evidence="3">Catalyzes the reversible conversion of ribose-5-phosphate to ribulose 5-phosphate.</text>
</comment>
<feature type="binding site" evidence="3">
    <location>
        <begin position="93"/>
        <end position="96"/>
    </location>
    <ligand>
        <name>substrate</name>
    </ligand>
</feature>
<protein>
    <recommendedName>
        <fullName evidence="3">Ribose-5-phosphate isomerase A</fullName>
        <ecNumber evidence="3">5.3.1.6</ecNumber>
    </recommendedName>
    <alternativeName>
        <fullName evidence="3">Phosphoriboisomerase A</fullName>
        <shortName evidence="3">PRI</shortName>
    </alternativeName>
</protein>
<sequence length="222" mass="24462">MESKRIAGEKACEAIQDGMTVGLGTGSTVFYTIERLGVLVKNGLEIKGVATSIETEKLARKWHIPLLSFNEITEIDVTIDGADEVNHAFEGIKGGGGALLREKLVALSSKQNIWVVDESKVVDVLGKFHLPVEVLPFSYKYVERELLKRGIKAHIRYQADGEIFITNNENMILDLEVYPLVDAKKLSNELDSLSGIVEHGLFLNIADQVIVGKKDGTIEILD</sequence>
<evidence type="ECO:0000313" key="5">
    <source>
        <dbReference type="Proteomes" id="UP000571128"/>
    </source>
</evidence>
<comment type="pathway">
    <text evidence="3">Carbohydrate degradation; pentose phosphate pathway; D-ribose 5-phosphate from D-ribulose 5-phosphate (non-oxidative stage): step 1/1.</text>
</comment>
<feature type="active site" description="Proton acceptor" evidence="3">
    <location>
        <position position="102"/>
    </location>
</feature>
<dbReference type="PANTHER" id="PTHR11934">
    <property type="entry name" value="RIBOSE-5-PHOSPHATE ISOMERASE"/>
    <property type="match status" value="1"/>
</dbReference>
<dbReference type="InterPro" id="IPR004788">
    <property type="entry name" value="Ribose5P_isomerase_type_A"/>
</dbReference>
<comment type="similarity">
    <text evidence="3">Belongs to the ribose 5-phosphate isomerase family.</text>
</comment>
<dbReference type="CDD" id="cd01398">
    <property type="entry name" value="RPI_A"/>
    <property type="match status" value="1"/>
</dbReference>
<dbReference type="EMBL" id="JAARPY010000007">
    <property type="protein sequence ID" value="MBC1398843.1"/>
    <property type="molecule type" value="Genomic_DNA"/>
</dbReference>
<organism evidence="4 5">
    <name type="scientific">Listeria fleischmannii</name>
    <dbReference type="NCBI Taxonomy" id="1069827"/>
    <lineage>
        <taxon>Bacteria</taxon>
        <taxon>Bacillati</taxon>
        <taxon>Bacillota</taxon>
        <taxon>Bacilli</taxon>
        <taxon>Bacillales</taxon>
        <taxon>Listeriaceae</taxon>
        <taxon>Listeria</taxon>
    </lineage>
</organism>
<dbReference type="Proteomes" id="UP000571128">
    <property type="component" value="Unassembled WGS sequence"/>
</dbReference>
<dbReference type="HAMAP" id="MF_00170">
    <property type="entry name" value="Rib_5P_isom_A"/>
    <property type="match status" value="1"/>
</dbReference>